<organism evidence="2 3">
    <name type="scientific">Virgibacillus natechei</name>
    <dbReference type="NCBI Taxonomy" id="1216297"/>
    <lineage>
        <taxon>Bacteria</taxon>
        <taxon>Bacillati</taxon>
        <taxon>Bacillota</taxon>
        <taxon>Bacilli</taxon>
        <taxon>Bacillales</taxon>
        <taxon>Bacillaceae</taxon>
        <taxon>Virgibacillus</taxon>
    </lineage>
</organism>
<gene>
    <name evidence="2" type="ORF">J2Z83_000983</name>
</gene>
<name>A0ABS4IFS7_9BACI</name>
<sequence length="73" mass="8587">MRHYAVLRLLLAGFLLYFAWPVIPEATTMLERVFWGGWLGFFLLVVGANFSTLLQMTKPPVMEQENRRERQTQ</sequence>
<evidence type="ECO:0000256" key="1">
    <source>
        <dbReference type="SAM" id="Phobius"/>
    </source>
</evidence>
<comment type="caution">
    <text evidence="2">The sequence shown here is derived from an EMBL/GenBank/DDBJ whole genome shotgun (WGS) entry which is preliminary data.</text>
</comment>
<protein>
    <submittedName>
        <fullName evidence="2">Uncharacterized protein</fullName>
    </submittedName>
</protein>
<accession>A0ABS4IFS7</accession>
<evidence type="ECO:0000313" key="3">
    <source>
        <dbReference type="Proteomes" id="UP001519345"/>
    </source>
</evidence>
<reference evidence="2 3" key="1">
    <citation type="submission" date="2021-03" db="EMBL/GenBank/DDBJ databases">
        <title>Genomic Encyclopedia of Type Strains, Phase IV (KMG-IV): sequencing the most valuable type-strain genomes for metagenomic binning, comparative biology and taxonomic classification.</title>
        <authorList>
            <person name="Goeker M."/>
        </authorList>
    </citation>
    <scope>NUCLEOTIDE SEQUENCE [LARGE SCALE GENOMIC DNA]</scope>
    <source>
        <strain evidence="2 3">DSM 25609</strain>
    </source>
</reference>
<proteinExistence type="predicted"/>
<keyword evidence="1" id="KW-0812">Transmembrane</keyword>
<keyword evidence="1" id="KW-1133">Transmembrane helix</keyword>
<feature type="transmembrane region" description="Helical" evidence="1">
    <location>
        <begin position="34"/>
        <end position="54"/>
    </location>
</feature>
<dbReference type="RefSeq" id="WP_209462105.1">
    <property type="nucleotide sequence ID" value="NZ_CP110224.1"/>
</dbReference>
<dbReference type="EMBL" id="JAGGKX010000003">
    <property type="protein sequence ID" value="MBP1968889.1"/>
    <property type="molecule type" value="Genomic_DNA"/>
</dbReference>
<keyword evidence="1" id="KW-0472">Membrane</keyword>
<evidence type="ECO:0000313" key="2">
    <source>
        <dbReference type="EMBL" id="MBP1968889.1"/>
    </source>
</evidence>
<dbReference type="Proteomes" id="UP001519345">
    <property type="component" value="Unassembled WGS sequence"/>
</dbReference>
<keyword evidence="3" id="KW-1185">Reference proteome</keyword>